<dbReference type="InterPro" id="IPR019756">
    <property type="entry name" value="Pept_S26A_signal_pept_1_Ser-AS"/>
</dbReference>
<keyword evidence="3" id="KW-0805">Transcription regulation</keyword>
<evidence type="ECO:0000256" key="4">
    <source>
        <dbReference type="ARBA" id="ARBA00023125"/>
    </source>
</evidence>
<dbReference type="PANTHER" id="PTHR40661">
    <property type="match status" value="1"/>
</dbReference>
<dbReference type="AlphaFoldDB" id="A0A4Y9EQ12"/>
<sequence>MDNTAIRLRLNALITAAGEDYASLSRLLGRNPTYIQQFVKRGVPRRLSEDDRRLLAQHFGIAERLLGGPEEHAGRAVMAHAGTSAAANDYVLIPYLNIGASAGAGAVTETEVPVAVLAFQSQWVRSIASGRPEALSVIRVEGDSMLPTLADGDNILVDTDDRERLRDGIYVLRTDDALLVKRLGVNPATKRLMIRSDNEAYPSWDNCDPAEVSVIGRVVWVGRRLN</sequence>
<gene>
    <name evidence="7" type="ORF">EUV02_09665</name>
</gene>
<dbReference type="OrthoDB" id="528805at2"/>
<dbReference type="GO" id="GO:0006508">
    <property type="term" value="P:proteolysis"/>
    <property type="evidence" value="ECO:0007669"/>
    <property type="project" value="UniProtKB-KW"/>
</dbReference>
<dbReference type="Proteomes" id="UP000297737">
    <property type="component" value="Unassembled WGS sequence"/>
</dbReference>
<protein>
    <submittedName>
        <fullName evidence="7">Helix-turn-helix transcriptional regulator</fullName>
    </submittedName>
</protein>
<comment type="caution">
    <text evidence="7">The sequence shown here is derived from an EMBL/GenBank/DDBJ whole genome shotgun (WGS) entry which is preliminary data.</text>
</comment>
<keyword evidence="2" id="KW-0378">Hydrolase</keyword>
<keyword evidence="1" id="KW-0645">Protease</keyword>
<name>A0A4Y9EQ12_9SPHN</name>
<dbReference type="InterPro" id="IPR015927">
    <property type="entry name" value="Peptidase_S24_S26A/B/C"/>
</dbReference>
<keyword evidence="8" id="KW-1185">Reference proteome</keyword>
<organism evidence="7 8">
    <name type="scientific">Glacieibacterium arshaanense</name>
    <dbReference type="NCBI Taxonomy" id="2511025"/>
    <lineage>
        <taxon>Bacteria</taxon>
        <taxon>Pseudomonadati</taxon>
        <taxon>Pseudomonadota</taxon>
        <taxon>Alphaproteobacteria</taxon>
        <taxon>Sphingomonadales</taxon>
        <taxon>Sphingosinicellaceae</taxon>
        <taxon>Glacieibacterium</taxon>
    </lineage>
</organism>
<evidence type="ECO:0000259" key="6">
    <source>
        <dbReference type="Pfam" id="PF00717"/>
    </source>
</evidence>
<dbReference type="InterPro" id="IPR036286">
    <property type="entry name" value="LexA/Signal_pep-like_sf"/>
</dbReference>
<dbReference type="GO" id="GO:0016020">
    <property type="term" value="C:membrane"/>
    <property type="evidence" value="ECO:0007669"/>
    <property type="project" value="InterPro"/>
</dbReference>
<dbReference type="PANTHER" id="PTHR40661:SF3">
    <property type="entry name" value="FELS-1 PROPHAGE TRANSCRIPTIONAL REGULATOR"/>
    <property type="match status" value="1"/>
</dbReference>
<accession>A0A4Y9EQ12</accession>
<evidence type="ECO:0000256" key="2">
    <source>
        <dbReference type="ARBA" id="ARBA00022801"/>
    </source>
</evidence>
<keyword evidence="4" id="KW-0238">DNA-binding</keyword>
<dbReference type="Pfam" id="PF00717">
    <property type="entry name" value="Peptidase_S24"/>
    <property type="match status" value="1"/>
</dbReference>
<dbReference type="GO" id="GO:0004252">
    <property type="term" value="F:serine-type endopeptidase activity"/>
    <property type="evidence" value="ECO:0007669"/>
    <property type="project" value="InterPro"/>
</dbReference>
<evidence type="ECO:0000313" key="8">
    <source>
        <dbReference type="Proteomes" id="UP000297737"/>
    </source>
</evidence>
<dbReference type="PROSITE" id="PS00501">
    <property type="entry name" value="SPASE_I_1"/>
    <property type="match status" value="1"/>
</dbReference>
<dbReference type="Gene3D" id="2.10.109.10">
    <property type="entry name" value="Umud Fragment, subunit A"/>
    <property type="match status" value="1"/>
</dbReference>
<dbReference type="SUPFAM" id="SSF51306">
    <property type="entry name" value="LexA/Signal peptidase"/>
    <property type="match status" value="1"/>
</dbReference>
<dbReference type="EMBL" id="SIHO01000002">
    <property type="protein sequence ID" value="TFU03429.1"/>
    <property type="molecule type" value="Genomic_DNA"/>
</dbReference>
<dbReference type="RefSeq" id="WP_135246021.1">
    <property type="nucleotide sequence ID" value="NZ_SIHO01000002.1"/>
</dbReference>
<evidence type="ECO:0000313" key="7">
    <source>
        <dbReference type="EMBL" id="TFU03429.1"/>
    </source>
</evidence>
<evidence type="ECO:0000256" key="3">
    <source>
        <dbReference type="ARBA" id="ARBA00023015"/>
    </source>
</evidence>
<dbReference type="InterPro" id="IPR039418">
    <property type="entry name" value="LexA-like"/>
</dbReference>
<proteinExistence type="predicted"/>
<feature type="domain" description="Peptidase S24/S26A/S26B/S26C" evidence="6">
    <location>
        <begin position="100"/>
        <end position="219"/>
    </location>
</feature>
<evidence type="ECO:0000256" key="5">
    <source>
        <dbReference type="ARBA" id="ARBA00023163"/>
    </source>
</evidence>
<keyword evidence="5" id="KW-0804">Transcription</keyword>
<dbReference type="CDD" id="cd06529">
    <property type="entry name" value="S24_LexA-like"/>
    <property type="match status" value="1"/>
</dbReference>
<dbReference type="GO" id="GO:0003677">
    <property type="term" value="F:DNA binding"/>
    <property type="evidence" value="ECO:0007669"/>
    <property type="project" value="UniProtKB-KW"/>
</dbReference>
<reference evidence="7 8" key="1">
    <citation type="submission" date="2019-02" db="EMBL/GenBank/DDBJ databases">
        <title>Polymorphobacter sp. isolated from the lake at the Tibet of China.</title>
        <authorList>
            <person name="Li A."/>
        </authorList>
    </citation>
    <scope>NUCLEOTIDE SEQUENCE [LARGE SCALE GENOMIC DNA]</scope>
    <source>
        <strain evidence="7 8">DJ1R-1</strain>
    </source>
</reference>
<evidence type="ECO:0000256" key="1">
    <source>
        <dbReference type="ARBA" id="ARBA00022670"/>
    </source>
</evidence>